<evidence type="ECO:0000256" key="7">
    <source>
        <dbReference type="ARBA" id="ARBA00022801"/>
    </source>
</evidence>
<dbReference type="PANTHER" id="PTHR39188">
    <property type="entry name" value="MEMBRANE-ASSOCIATED ZINC METALLOPROTEASE M50B"/>
    <property type="match status" value="1"/>
</dbReference>
<evidence type="ECO:0000256" key="6">
    <source>
        <dbReference type="ARBA" id="ARBA00022723"/>
    </source>
</evidence>
<evidence type="ECO:0000256" key="10">
    <source>
        <dbReference type="ARBA" id="ARBA00023049"/>
    </source>
</evidence>
<evidence type="ECO:0000256" key="12">
    <source>
        <dbReference type="SAM" id="Phobius"/>
    </source>
</evidence>
<proteinExistence type="inferred from homology"/>
<keyword evidence="8" id="KW-0862">Zinc</keyword>
<feature type="transmembrane region" description="Helical" evidence="12">
    <location>
        <begin position="71"/>
        <end position="92"/>
    </location>
</feature>
<keyword evidence="10" id="KW-0482">Metalloprotease</keyword>
<comment type="cofactor">
    <cofactor evidence="1">
        <name>Zn(2+)</name>
        <dbReference type="ChEBI" id="CHEBI:29105"/>
    </cofactor>
</comment>
<sequence length="127" mass="13862">PQWHPAWPLMTAWLTAIAAAVLFFASVLAHELSHSLVARAYGVRVRRIMLYVFGGMAQIEHEPERWGAELWIAIVGPLTSVAIGFLCLYLGVAGITHVDITSVTSLEHALIALNPDVPCCCGWARSI</sequence>
<evidence type="ECO:0000313" key="14">
    <source>
        <dbReference type="EMBL" id="EQD40485.1"/>
    </source>
</evidence>
<dbReference type="PANTHER" id="PTHR39188:SF3">
    <property type="entry name" value="STAGE IV SPORULATION PROTEIN FB"/>
    <property type="match status" value="1"/>
</dbReference>
<evidence type="ECO:0000256" key="11">
    <source>
        <dbReference type="ARBA" id="ARBA00023136"/>
    </source>
</evidence>
<evidence type="ECO:0000256" key="1">
    <source>
        <dbReference type="ARBA" id="ARBA00001947"/>
    </source>
</evidence>
<evidence type="ECO:0000256" key="8">
    <source>
        <dbReference type="ARBA" id="ARBA00022833"/>
    </source>
</evidence>
<dbReference type="GO" id="GO:0008237">
    <property type="term" value="F:metallopeptidase activity"/>
    <property type="evidence" value="ECO:0007669"/>
    <property type="project" value="UniProtKB-KW"/>
</dbReference>
<dbReference type="EC" id="3.4.24.-" evidence="14"/>
<reference evidence="14" key="2">
    <citation type="journal article" date="2014" name="ISME J.">
        <title>Microbial stratification in low pH oxic and suboxic macroscopic growths along an acid mine drainage.</title>
        <authorList>
            <person name="Mendez-Garcia C."/>
            <person name="Mesa V."/>
            <person name="Sprenger R.R."/>
            <person name="Richter M."/>
            <person name="Diez M.S."/>
            <person name="Solano J."/>
            <person name="Bargiela R."/>
            <person name="Golyshina O.V."/>
            <person name="Manteca A."/>
            <person name="Ramos J.L."/>
            <person name="Gallego J.R."/>
            <person name="Llorente I."/>
            <person name="Martins Dos Santos V.A."/>
            <person name="Jensen O.N."/>
            <person name="Pelaez A.I."/>
            <person name="Sanchez J."/>
            <person name="Ferrer M."/>
        </authorList>
    </citation>
    <scope>NUCLEOTIDE SEQUENCE</scope>
</reference>
<protein>
    <submittedName>
        <fullName evidence="14">Peptidase M50</fullName>
        <ecNumber evidence="14">3.4.24.-</ecNumber>
    </submittedName>
</protein>
<keyword evidence="9 12" id="KW-1133">Transmembrane helix</keyword>
<feature type="transmembrane region" description="Helical" evidence="12">
    <location>
        <begin position="6"/>
        <end position="29"/>
    </location>
</feature>
<evidence type="ECO:0000256" key="4">
    <source>
        <dbReference type="ARBA" id="ARBA00022670"/>
    </source>
</evidence>
<dbReference type="GO" id="GO:0046872">
    <property type="term" value="F:metal ion binding"/>
    <property type="evidence" value="ECO:0007669"/>
    <property type="project" value="UniProtKB-KW"/>
</dbReference>
<gene>
    <name evidence="14" type="ORF">B2A_11012</name>
</gene>
<reference evidence="14" key="1">
    <citation type="submission" date="2013-08" db="EMBL/GenBank/DDBJ databases">
        <authorList>
            <person name="Mendez C."/>
            <person name="Richter M."/>
            <person name="Ferrer M."/>
            <person name="Sanchez J."/>
        </authorList>
    </citation>
    <scope>NUCLEOTIDE SEQUENCE</scope>
</reference>
<accession>T1AEX2</accession>
<feature type="domain" description="Peptidase M50" evidence="13">
    <location>
        <begin position="19"/>
        <end position="93"/>
    </location>
</feature>
<keyword evidence="4" id="KW-0645">Protease</keyword>
<name>T1AEX2_9ZZZZ</name>
<evidence type="ECO:0000256" key="3">
    <source>
        <dbReference type="ARBA" id="ARBA00007931"/>
    </source>
</evidence>
<keyword evidence="6" id="KW-0479">Metal-binding</keyword>
<evidence type="ECO:0000256" key="9">
    <source>
        <dbReference type="ARBA" id="ARBA00022989"/>
    </source>
</evidence>
<comment type="caution">
    <text evidence="14">The sequence shown here is derived from an EMBL/GenBank/DDBJ whole genome shotgun (WGS) entry which is preliminary data.</text>
</comment>
<keyword evidence="5 12" id="KW-0812">Transmembrane</keyword>
<keyword evidence="11 12" id="KW-0472">Membrane</keyword>
<evidence type="ECO:0000256" key="5">
    <source>
        <dbReference type="ARBA" id="ARBA00022692"/>
    </source>
</evidence>
<dbReference type="AlphaFoldDB" id="T1AEX2"/>
<evidence type="ECO:0000256" key="2">
    <source>
        <dbReference type="ARBA" id="ARBA00004141"/>
    </source>
</evidence>
<dbReference type="GO" id="GO:0006508">
    <property type="term" value="P:proteolysis"/>
    <property type="evidence" value="ECO:0007669"/>
    <property type="project" value="UniProtKB-KW"/>
</dbReference>
<dbReference type="Pfam" id="PF02163">
    <property type="entry name" value="Peptidase_M50"/>
    <property type="match status" value="1"/>
</dbReference>
<organism evidence="14">
    <name type="scientific">mine drainage metagenome</name>
    <dbReference type="NCBI Taxonomy" id="410659"/>
    <lineage>
        <taxon>unclassified sequences</taxon>
        <taxon>metagenomes</taxon>
        <taxon>ecological metagenomes</taxon>
    </lineage>
</organism>
<dbReference type="EMBL" id="AUZZ01007937">
    <property type="protein sequence ID" value="EQD40485.1"/>
    <property type="molecule type" value="Genomic_DNA"/>
</dbReference>
<keyword evidence="7 14" id="KW-0378">Hydrolase</keyword>
<comment type="subcellular location">
    <subcellularLocation>
        <location evidence="2">Membrane</location>
        <topology evidence="2">Multi-pass membrane protein</topology>
    </subcellularLocation>
</comment>
<comment type="similarity">
    <text evidence="3">Belongs to the peptidase M50B family.</text>
</comment>
<dbReference type="InterPro" id="IPR008915">
    <property type="entry name" value="Peptidase_M50"/>
</dbReference>
<evidence type="ECO:0000259" key="13">
    <source>
        <dbReference type="Pfam" id="PF02163"/>
    </source>
</evidence>
<feature type="non-terminal residue" evidence="14">
    <location>
        <position position="1"/>
    </location>
</feature>
<dbReference type="GO" id="GO:0016020">
    <property type="term" value="C:membrane"/>
    <property type="evidence" value="ECO:0007669"/>
    <property type="project" value="UniProtKB-SubCell"/>
</dbReference>